<evidence type="ECO:0000256" key="4">
    <source>
        <dbReference type="ARBA" id="ARBA00022806"/>
    </source>
</evidence>
<dbReference type="SMART" id="SM00382">
    <property type="entry name" value="AAA"/>
    <property type="match status" value="1"/>
</dbReference>
<dbReference type="Pfam" id="PF00270">
    <property type="entry name" value="DEAD"/>
    <property type="match status" value="1"/>
</dbReference>
<evidence type="ECO:0000259" key="9">
    <source>
        <dbReference type="PROSITE" id="PS51194"/>
    </source>
</evidence>
<dbReference type="SUPFAM" id="SSF52540">
    <property type="entry name" value="P-loop containing nucleoside triphosphate hydrolases"/>
    <property type="match status" value="1"/>
</dbReference>
<dbReference type="Gene3D" id="1.20.120.1080">
    <property type="match status" value="1"/>
</dbReference>
<evidence type="ECO:0000256" key="6">
    <source>
        <dbReference type="ARBA" id="ARBA00047984"/>
    </source>
</evidence>
<dbReference type="PANTHER" id="PTHR18934">
    <property type="entry name" value="ATP-DEPENDENT RNA HELICASE"/>
    <property type="match status" value="1"/>
</dbReference>
<keyword evidence="2" id="KW-0547">Nucleotide-binding</keyword>
<dbReference type="InterPro" id="IPR027417">
    <property type="entry name" value="P-loop_NTPase"/>
</dbReference>
<dbReference type="SMART" id="SM00847">
    <property type="entry name" value="HA2"/>
    <property type="match status" value="1"/>
</dbReference>
<dbReference type="Pfam" id="PF21010">
    <property type="entry name" value="HA2_C"/>
    <property type="match status" value="1"/>
</dbReference>
<comment type="caution">
    <text evidence="10">The sequence shown here is derived from an EMBL/GenBank/DDBJ whole genome shotgun (WGS) entry which is preliminary data.</text>
</comment>
<dbReference type="InterPro" id="IPR002464">
    <property type="entry name" value="DNA/RNA_helicase_DEAH_CS"/>
</dbReference>
<dbReference type="PROSITE" id="PS51192">
    <property type="entry name" value="HELICASE_ATP_BIND_1"/>
    <property type="match status" value="1"/>
</dbReference>
<dbReference type="SMART" id="SM00487">
    <property type="entry name" value="DEXDc"/>
    <property type="match status" value="1"/>
</dbReference>
<dbReference type="InterPro" id="IPR014001">
    <property type="entry name" value="Helicase_ATP-bd"/>
</dbReference>
<evidence type="ECO:0000313" key="11">
    <source>
        <dbReference type="Proteomes" id="UP001648503"/>
    </source>
</evidence>
<dbReference type="InterPro" id="IPR011545">
    <property type="entry name" value="DEAD/DEAH_box_helicase_dom"/>
</dbReference>
<evidence type="ECO:0000256" key="7">
    <source>
        <dbReference type="SAM" id="MobiDB-lite"/>
    </source>
</evidence>
<dbReference type="PANTHER" id="PTHR18934:SF118">
    <property type="entry name" value="ATP-DEPENDENT RNA HELICASE DHX33"/>
    <property type="match status" value="1"/>
</dbReference>
<dbReference type="SMART" id="SM00490">
    <property type="entry name" value="HELICc"/>
    <property type="match status" value="1"/>
</dbReference>
<accession>A0ABQ8FAN0</accession>
<keyword evidence="11" id="KW-1185">Reference proteome</keyword>
<feature type="compositionally biased region" description="Polar residues" evidence="7">
    <location>
        <begin position="15"/>
        <end position="24"/>
    </location>
</feature>
<protein>
    <recommendedName>
        <fullName evidence="1">RNA helicase</fullName>
        <ecNumber evidence="1">3.6.4.13</ecNumber>
    </recommendedName>
</protein>
<feature type="domain" description="Helicase C-terminal" evidence="9">
    <location>
        <begin position="328"/>
        <end position="503"/>
    </location>
</feature>
<dbReference type="Proteomes" id="UP001648503">
    <property type="component" value="Unassembled WGS sequence"/>
</dbReference>
<dbReference type="InterPro" id="IPR001650">
    <property type="entry name" value="Helicase_C-like"/>
</dbReference>
<dbReference type="InterPro" id="IPR048333">
    <property type="entry name" value="HA2_WH"/>
</dbReference>
<evidence type="ECO:0000313" key="10">
    <source>
        <dbReference type="EMBL" id="KAH6593571.1"/>
    </source>
</evidence>
<dbReference type="EC" id="3.6.4.13" evidence="1"/>
<dbReference type="PROSITE" id="PS00690">
    <property type="entry name" value="DEAH_ATP_HELICASE"/>
    <property type="match status" value="1"/>
</dbReference>
<dbReference type="Pfam" id="PF04408">
    <property type="entry name" value="WHD_HA2"/>
    <property type="match status" value="1"/>
</dbReference>
<dbReference type="Pfam" id="PF00271">
    <property type="entry name" value="Helicase_C"/>
    <property type="match status" value="1"/>
</dbReference>
<dbReference type="Gene3D" id="3.40.50.300">
    <property type="entry name" value="P-loop containing nucleotide triphosphate hydrolases"/>
    <property type="match status" value="2"/>
</dbReference>
<dbReference type="InterPro" id="IPR011709">
    <property type="entry name" value="DEAD-box_helicase_OB_fold"/>
</dbReference>
<dbReference type="InterPro" id="IPR007502">
    <property type="entry name" value="Helicase-assoc_dom"/>
</dbReference>
<dbReference type="EMBL" id="JAFCIX010000351">
    <property type="protein sequence ID" value="KAH6593571.1"/>
    <property type="molecule type" value="Genomic_DNA"/>
</dbReference>
<dbReference type="CDD" id="cd18791">
    <property type="entry name" value="SF2_C_RHA"/>
    <property type="match status" value="1"/>
</dbReference>
<evidence type="ECO:0000259" key="8">
    <source>
        <dbReference type="PROSITE" id="PS51192"/>
    </source>
</evidence>
<feature type="region of interest" description="Disordered" evidence="7">
    <location>
        <begin position="1"/>
        <end position="87"/>
    </location>
</feature>
<feature type="compositionally biased region" description="Basic and acidic residues" evidence="7">
    <location>
        <begin position="25"/>
        <end position="41"/>
    </location>
</feature>
<keyword evidence="3" id="KW-0378">Hydrolase</keyword>
<evidence type="ECO:0000256" key="3">
    <source>
        <dbReference type="ARBA" id="ARBA00022801"/>
    </source>
</evidence>
<comment type="catalytic activity">
    <reaction evidence="6">
        <text>ATP + H2O = ADP + phosphate + H(+)</text>
        <dbReference type="Rhea" id="RHEA:13065"/>
        <dbReference type="ChEBI" id="CHEBI:15377"/>
        <dbReference type="ChEBI" id="CHEBI:15378"/>
        <dbReference type="ChEBI" id="CHEBI:30616"/>
        <dbReference type="ChEBI" id="CHEBI:43474"/>
        <dbReference type="ChEBI" id="CHEBI:456216"/>
        <dbReference type="EC" id="3.6.4.13"/>
    </reaction>
</comment>
<feature type="domain" description="Helicase ATP-binding" evidence="8">
    <location>
        <begin position="143"/>
        <end position="306"/>
    </location>
</feature>
<evidence type="ECO:0000256" key="5">
    <source>
        <dbReference type="ARBA" id="ARBA00022840"/>
    </source>
</evidence>
<keyword evidence="5" id="KW-0067">ATP-binding</keyword>
<evidence type="ECO:0000256" key="1">
    <source>
        <dbReference type="ARBA" id="ARBA00012552"/>
    </source>
</evidence>
<dbReference type="InterPro" id="IPR003593">
    <property type="entry name" value="AAA+_ATPase"/>
</dbReference>
<reference evidence="10 11" key="1">
    <citation type="submission" date="2021-02" db="EMBL/GenBank/DDBJ databases">
        <title>Variation within the Batrachochytrium salamandrivorans European outbreak.</title>
        <authorList>
            <person name="Kelly M."/>
            <person name="Pasmans F."/>
            <person name="Shea T.P."/>
            <person name="Munoz J.F."/>
            <person name="Carranza S."/>
            <person name="Cuomo C.A."/>
            <person name="Martel A."/>
        </authorList>
    </citation>
    <scope>NUCLEOTIDE SEQUENCE [LARGE SCALE GENOMIC DNA]</scope>
    <source>
        <strain evidence="10 11">AMFP18/2</strain>
    </source>
</reference>
<proteinExistence type="predicted"/>
<organism evidence="10 11">
    <name type="scientific">Batrachochytrium salamandrivorans</name>
    <dbReference type="NCBI Taxonomy" id="1357716"/>
    <lineage>
        <taxon>Eukaryota</taxon>
        <taxon>Fungi</taxon>
        <taxon>Fungi incertae sedis</taxon>
        <taxon>Chytridiomycota</taxon>
        <taxon>Chytridiomycota incertae sedis</taxon>
        <taxon>Chytridiomycetes</taxon>
        <taxon>Rhizophydiales</taxon>
        <taxon>Rhizophydiales incertae sedis</taxon>
        <taxon>Batrachochytrium</taxon>
    </lineage>
</organism>
<dbReference type="CDD" id="cd17978">
    <property type="entry name" value="DEXHc_DHX33"/>
    <property type="match status" value="1"/>
</dbReference>
<gene>
    <name evidence="10" type="ORF">BASA50_007240</name>
</gene>
<keyword evidence="4" id="KW-0347">Helicase</keyword>
<dbReference type="PROSITE" id="PS51194">
    <property type="entry name" value="HELICASE_CTER"/>
    <property type="match status" value="1"/>
</dbReference>
<dbReference type="Pfam" id="PF07717">
    <property type="entry name" value="OB_NTP_bind"/>
    <property type="match status" value="1"/>
</dbReference>
<evidence type="ECO:0000256" key="2">
    <source>
        <dbReference type="ARBA" id="ARBA00022741"/>
    </source>
</evidence>
<name>A0ABQ8FAN0_9FUNG</name>
<sequence length="760" mass="83759">MTKKTRKEIADSGKGTESTLANSELTRKTKGEKRQRNKSELDTADPTPSVTDKKTDRETPTLLRTGRVVEFTDAPENSNTESSDDLSAIKRLKSSRSLADNGQVTGKGADIIKKVKQDRKTSNAEIQHLRRQLPVYLAKNSLISSINENSIVIIVGETGSGKTTQLPQFLHEAGYTKNGIIAVTQPRRVAAISIATRVSQEMQTKVGETVGYAIRFEDVTSPNTKIKYLTDGMLLRELLTDSNLTKYSVIILDEAHERTLRTDVLFGTVKGILKRRPNLKIVIMSATLNAVAFSAYFNNAKIINVPGRQFPVQTFYASEKQEDYVDAALVAILQISKEQPAGDILVFLTGQEEIENLEKLVNEQAKTLPADSLKILVCPIFASQPTGQQTKVFDPAPPGVRKVVLSTNVAETSITISGIRYVIDTGMVKLRAYNPKSGIESLSVQPISQASAGQRAGRAGREAAGVCYRLYTEAAFKTLSKETEPEIMRCNLANVLLLLKASGISDVVNFDFMDKPTRSALVGALETLYALGALDNKGDLTDMGRRMASFPLEPTLSKVLIQSEGFKCTSEAITIVAMLSIDPVFFSPHEKREEAMAAKNKFVSFDGDHITLLNTAKAYLAAKGDATWCADHFISSRSMRQIMDIRKQLIAFCEQQNIPPGVSCGTDYESVQKCLLSGFFRNIAIRQHDGSYKTLASRQTVHIHPSSVLFRSSTPSVMFSEWVHTSRMYLRNVSMVQVAWLGEVAGHYYGRNSLNTIKND</sequence>